<dbReference type="EMBL" id="CP098807">
    <property type="protein sequence ID" value="USJ24698.1"/>
    <property type="molecule type" value="Genomic_DNA"/>
</dbReference>
<protein>
    <submittedName>
        <fullName evidence="1">Uncharacterized protein</fullName>
    </submittedName>
</protein>
<accession>A0A9Q9DAH7</accession>
<evidence type="ECO:0000313" key="2">
    <source>
        <dbReference type="Proteomes" id="UP001055460"/>
    </source>
</evidence>
<evidence type="ECO:0000313" key="1">
    <source>
        <dbReference type="EMBL" id="USJ24698.1"/>
    </source>
</evidence>
<organism evidence="1 2">
    <name type="scientific">Ensifer adhaerens</name>
    <name type="common">Sinorhizobium morelense</name>
    <dbReference type="NCBI Taxonomy" id="106592"/>
    <lineage>
        <taxon>Bacteria</taxon>
        <taxon>Pseudomonadati</taxon>
        <taxon>Pseudomonadota</taxon>
        <taxon>Alphaproteobacteria</taxon>
        <taxon>Hyphomicrobiales</taxon>
        <taxon>Rhizobiaceae</taxon>
        <taxon>Sinorhizobium/Ensifer group</taxon>
        <taxon>Ensifer</taxon>
    </lineage>
</organism>
<name>A0A9Q9DAH7_ENSAD</name>
<reference evidence="1" key="1">
    <citation type="submission" date="2022-06" db="EMBL/GenBank/DDBJ databases">
        <title>Physiological and biochemical characterization and genomic elucidation of a strain of the genus Ensifer adhaerens M8 that combines arsenic oxidation and chromium reduction.</title>
        <authorList>
            <person name="Li X."/>
            <person name="Yu c."/>
        </authorList>
    </citation>
    <scope>NUCLEOTIDE SEQUENCE</scope>
    <source>
        <strain evidence="1">M8</strain>
    </source>
</reference>
<dbReference type="RefSeq" id="WP_252160510.1">
    <property type="nucleotide sequence ID" value="NZ_CP098807.1"/>
</dbReference>
<proteinExistence type="predicted"/>
<gene>
    <name evidence="1" type="ORF">NE863_06960</name>
</gene>
<dbReference type="Proteomes" id="UP001055460">
    <property type="component" value="Chromosome"/>
</dbReference>
<dbReference type="AlphaFoldDB" id="A0A9Q9DAH7"/>
<sequence>MTNLPARLSTLQSEISALTDKLSPCGVDEVGKCIASLMDAGMMIPASIQAEDPIEEYRIALKGVPLHGLRTVFVRLKRGEYDLPNRSFLPIPSEMAAMANLECRSLREERMRASEMIKAGRENAAFGGPRMSRYGLKDLRITQEERARELAAQGFAFVAECQSHDEFANGCKKRRWPLGATHLWAINQVWAPGIVKQSVQEAQADAA</sequence>